<dbReference type="SUPFAM" id="SSF48498">
    <property type="entry name" value="Tetracyclin repressor-like, C-terminal domain"/>
    <property type="match status" value="1"/>
</dbReference>
<dbReference type="Pfam" id="PF00440">
    <property type="entry name" value="TetR_N"/>
    <property type="match status" value="1"/>
</dbReference>
<accession>A0A100XB17</accession>
<dbReference type="PANTHER" id="PTHR30055:SF230">
    <property type="entry name" value="TRANSCRIPTIONAL REGULATORY PROTEIN (PROBABLY TETR-FAMILY)-RELATED"/>
    <property type="match status" value="1"/>
</dbReference>
<keyword evidence="2 4" id="KW-0238">DNA-binding</keyword>
<dbReference type="OMA" id="FCTRITE"/>
<dbReference type="PANTHER" id="PTHR30055">
    <property type="entry name" value="HTH-TYPE TRANSCRIPTIONAL REGULATOR RUTR"/>
    <property type="match status" value="1"/>
</dbReference>
<dbReference type="OrthoDB" id="4549829at2"/>
<dbReference type="InterPro" id="IPR050109">
    <property type="entry name" value="HTH-type_TetR-like_transc_reg"/>
</dbReference>
<dbReference type="GO" id="GO:0000976">
    <property type="term" value="F:transcription cis-regulatory region binding"/>
    <property type="evidence" value="ECO:0007669"/>
    <property type="project" value="TreeGrafter"/>
</dbReference>
<feature type="DNA-binding region" description="H-T-H motif" evidence="4">
    <location>
        <begin position="38"/>
        <end position="57"/>
    </location>
</feature>
<evidence type="ECO:0000256" key="2">
    <source>
        <dbReference type="ARBA" id="ARBA00023125"/>
    </source>
</evidence>
<dbReference type="GO" id="GO:0003700">
    <property type="term" value="F:DNA-binding transcription factor activity"/>
    <property type="evidence" value="ECO:0007669"/>
    <property type="project" value="TreeGrafter"/>
</dbReference>
<comment type="caution">
    <text evidence="6">The sequence shown here is derived from an EMBL/GenBank/DDBJ whole genome shotgun (WGS) entry which is preliminary data.</text>
</comment>
<protein>
    <submittedName>
        <fullName evidence="6">TetR family transcriptional regulator</fullName>
    </submittedName>
</protein>
<dbReference type="AlphaFoldDB" id="A0A100XB17"/>
<evidence type="ECO:0000259" key="5">
    <source>
        <dbReference type="PROSITE" id="PS50977"/>
    </source>
</evidence>
<organism evidence="6 7">
    <name type="scientific">Mycolicibacterium thermoresistibile</name>
    <name type="common">Mycobacterium thermoresistibile</name>
    <dbReference type="NCBI Taxonomy" id="1797"/>
    <lineage>
        <taxon>Bacteria</taxon>
        <taxon>Bacillati</taxon>
        <taxon>Actinomycetota</taxon>
        <taxon>Actinomycetes</taxon>
        <taxon>Mycobacteriales</taxon>
        <taxon>Mycobacteriaceae</taxon>
        <taxon>Mycolicibacterium</taxon>
    </lineage>
</organism>
<sequence>MPGSGARSPGRPRDPALDDAIRAAARDVVVEHGYDATTLALIADRAGVSVPTIYRRWQHKHELIEEAVLHLDTFELPEPTGDLEADLGTWVRLFLTVAMEPAARAAVPGLMSAYSRNPDDYRRLMTRGELPVRAAIAAMLERAKAAGQAAPDCDPDAVFELIRGATFLRALTHSDEDAEAFCTRITEAVLRAVRS</sequence>
<proteinExistence type="predicted"/>
<reference evidence="6 7" key="1">
    <citation type="journal article" date="2016" name="Genome Announc.">
        <title>Draft Genome Sequences of Five Rapidly Growing Mycobacterium Species, M. thermoresistibile, M. fortuitum subsp. acetamidolyticum, M. canariasense, M. brisbanense, and M. novocastrense.</title>
        <authorList>
            <person name="Katahira K."/>
            <person name="Ogura Y."/>
            <person name="Gotoh Y."/>
            <person name="Hayashi T."/>
        </authorList>
    </citation>
    <scope>NUCLEOTIDE SEQUENCE [LARGE SCALE GENOMIC DNA]</scope>
    <source>
        <strain evidence="6 7">JCM6362</strain>
    </source>
</reference>
<dbReference type="InterPro" id="IPR011075">
    <property type="entry name" value="TetR_C"/>
</dbReference>
<evidence type="ECO:0000313" key="7">
    <source>
        <dbReference type="Proteomes" id="UP000069654"/>
    </source>
</evidence>
<evidence type="ECO:0000313" key="6">
    <source>
        <dbReference type="EMBL" id="GAT13350.1"/>
    </source>
</evidence>
<dbReference type="SUPFAM" id="SSF46689">
    <property type="entry name" value="Homeodomain-like"/>
    <property type="match status" value="1"/>
</dbReference>
<dbReference type="Proteomes" id="UP000069654">
    <property type="component" value="Unassembled WGS sequence"/>
</dbReference>
<evidence type="ECO:0000256" key="4">
    <source>
        <dbReference type="PROSITE-ProRule" id="PRU00335"/>
    </source>
</evidence>
<dbReference type="RefSeq" id="WP_003927526.1">
    <property type="nucleotide sequence ID" value="NZ_BCTB01000002.1"/>
</dbReference>
<dbReference type="STRING" id="1797.RMCT_0321"/>
<dbReference type="Gene3D" id="1.10.10.60">
    <property type="entry name" value="Homeodomain-like"/>
    <property type="match status" value="1"/>
</dbReference>
<dbReference type="Gene3D" id="1.10.357.10">
    <property type="entry name" value="Tetracycline Repressor, domain 2"/>
    <property type="match status" value="1"/>
</dbReference>
<keyword evidence="3" id="KW-0804">Transcription</keyword>
<feature type="domain" description="HTH tetR-type" evidence="5">
    <location>
        <begin position="15"/>
        <end position="75"/>
    </location>
</feature>
<dbReference type="Pfam" id="PF16859">
    <property type="entry name" value="TetR_C_11"/>
    <property type="match status" value="1"/>
</dbReference>
<dbReference type="PROSITE" id="PS50977">
    <property type="entry name" value="HTH_TETR_2"/>
    <property type="match status" value="1"/>
</dbReference>
<dbReference type="InterPro" id="IPR036271">
    <property type="entry name" value="Tet_transcr_reg_TetR-rel_C_sf"/>
</dbReference>
<name>A0A100XB17_MYCTH</name>
<evidence type="ECO:0000256" key="3">
    <source>
        <dbReference type="ARBA" id="ARBA00023163"/>
    </source>
</evidence>
<keyword evidence="1" id="KW-0805">Transcription regulation</keyword>
<dbReference type="InterPro" id="IPR009057">
    <property type="entry name" value="Homeodomain-like_sf"/>
</dbReference>
<evidence type="ECO:0000256" key="1">
    <source>
        <dbReference type="ARBA" id="ARBA00023015"/>
    </source>
</evidence>
<dbReference type="InterPro" id="IPR001647">
    <property type="entry name" value="HTH_TetR"/>
</dbReference>
<reference evidence="7" key="2">
    <citation type="submission" date="2016-02" db="EMBL/GenBank/DDBJ databases">
        <title>Draft genome sequence of five rapidly growing Mycobacterium species.</title>
        <authorList>
            <person name="Katahira K."/>
            <person name="Gotou Y."/>
            <person name="Iida K."/>
            <person name="Ogura Y."/>
            <person name="Hayashi T."/>
        </authorList>
    </citation>
    <scope>NUCLEOTIDE SEQUENCE [LARGE SCALE GENOMIC DNA]</scope>
    <source>
        <strain evidence="7">JCM6362</strain>
    </source>
</reference>
<dbReference type="PRINTS" id="PR00455">
    <property type="entry name" value="HTHTETR"/>
</dbReference>
<dbReference type="EMBL" id="BCTB01000002">
    <property type="protein sequence ID" value="GAT13350.1"/>
    <property type="molecule type" value="Genomic_DNA"/>
</dbReference>
<gene>
    <name evidence="6" type="ORF">RMCT_0321</name>
</gene>